<sequence length="179" mass="19735">MSSDDLYSGLWRPTELLLGSCLRSVEQKTTLEDGFSGTRPQAEGLPGVISDTPHYGLQHSCLSRKDGVFCEAFREKALGRRYEQISGSRKILHFHVMTGKHSRNFKLQLLSAPRQAPTLVNEDLLQPVSSVHAITQLRTCNGKQPGIRVLARLCFGPTGGGQQGWTHQTARGLREGRPG</sequence>
<organism evidence="2 3">
    <name type="scientific">Rangifer tarandus platyrhynchus</name>
    <name type="common">Svalbard reindeer</name>
    <dbReference type="NCBI Taxonomy" id="3082113"/>
    <lineage>
        <taxon>Eukaryota</taxon>
        <taxon>Metazoa</taxon>
        <taxon>Chordata</taxon>
        <taxon>Craniata</taxon>
        <taxon>Vertebrata</taxon>
        <taxon>Euteleostomi</taxon>
        <taxon>Mammalia</taxon>
        <taxon>Eutheria</taxon>
        <taxon>Laurasiatheria</taxon>
        <taxon>Artiodactyla</taxon>
        <taxon>Ruminantia</taxon>
        <taxon>Pecora</taxon>
        <taxon>Cervidae</taxon>
        <taxon>Odocoileinae</taxon>
        <taxon>Rangifer</taxon>
    </lineage>
</organism>
<evidence type="ECO:0000256" key="1">
    <source>
        <dbReference type="SAM" id="MobiDB-lite"/>
    </source>
</evidence>
<evidence type="ECO:0000313" key="2">
    <source>
        <dbReference type="EMBL" id="CAI9160903.1"/>
    </source>
</evidence>
<protein>
    <submittedName>
        <fullName evidence="2">Uncharacterized protein</fullName>
    </submittedName>
</protein>
<dbReference type="Proteomes" id="UP001176941">
    <property type="component" value="Chromosome 2"/>
</dbReference>
<evidence type="ECO:0000313" key="3">
    <source>
        <dbReference type="Proteomes" id="UP001176941"/>
    </source>
</evidence>
<accession>A0ABN8YHG5</accession>
<keyword evidence="3" id="KW-1185">Reference proteome</keyword>
<name>A0ABN8YHG5_RANTA</name>
<dbReference type="EMBL" id="OX459938">
    <property type="protein sequence ID" value="CAI9160903.1"/>
    <property type="molecule type" value="Genomic_DNA"/>
</dbReference>
<proteinExistence type="predicted"/>
<gene>
    <name evidence="2" type="ORF">MRATA1EN1_LOCUS9865</name>
</gene>
<feature type="region of interest" description="Disordered" evidence="1">
    <location>
        <begin position="160"/>
        <end position="179"/>
    </location>
</feature>
<reference evidence="2" key="1">
    <citation type="submission" date="2023-04" db="EMBL/GenBank/DDBJ databases">
        <authorList>
            <consortium name="ELIXIR-Norway"/>
        </authorList>
    </citation>
    <scope>NUCLEOTIDE SEQUENCE [LARGE SCALE GENOMIC DNA]</scope>
</reference>